<keyword evidence="6" id="KW-1185">Reference proteome</keyword>
<protein>
    <submittedName>
        <fullName evidence="5">YifB family Mg chelatase-like AAA ATPase</fullName>
    </submittedName>
</protein>
<evidence type="ECO:0000256" key="1">
    <source>
        <dbReference type="ARBA" id="ARBA00006354"/>
    </source>
</evidence>
<evidence type="ECO:0000256" key="3">
    <source>
        <dbReference type="ARBA" id="ARBA00022840"/>
    </source>
</evidence>
<dbReference type="InterPro" id="IPR004482">
    <property type="entry name" value="Mg_chelat-rel"/>
</dbReference>
<reference evidence="6" key="1">
    <citation type="journal article" date="2019" name="Int. J. Syst. Evol. Microbiol.">
        <title>The Global Catalogue of Microorganisms (GCM) 10K type strain sequencing project: providing services to taxonomists for standard genome sequencing and annotation.</title>
        <authorList>
            <consortium name="The Broad Institute Genomics Platform"/>
            <consortium name="The Broad Institute Genome Sequencing Center for Infectious Disease"/>
            <person name="Wu L."/>
            <person name="Ma J."/>
        </authorList>
    </citation>
    <scope>NUCLEOTIDE SEQUENCE [LARGE SCALE GENOMIC DNA]</scope>
    <source>
        <strain evidence="6">JCM 17066</strain>
    </source>
</reference>
<dbReference type="InterPro" id="IPR003593">
    <property type="entry name" value="AAA+_ATPase"/>
</dbReference>
<name>A0ABW0M4N2_9BURK</name>
<accession>A0ABW0M4N2</accession>
<dbReference type="PRINTS" id="PR01657">
    <property type="entry name" value="MCMFAMILY"/>
</dbReference>
<organism evidence="5 6">
    <name type="scientific">Paraherbaspirillum soli</name>
    <dbReference type="NCBI Taxonomy" id="631222"/>
    <lineage>
        <taxon>Bacteria</taxon>
        <taxon>Pseudomonadati</taxon>
        <taxon>Pseudomonadota</taxon>
        <taxon>Betaproteobacteria</taxon>
        <taxon>Burkholderiales</taxon>
        <taxon>Oxalobacteraceae</taxon>
        <taxon>Paraherbaspirillum</taxon>
    </lineage>
</organism>
<dbReference type="Proteomes" id="UP001596045">
    <property type="component" value="Unassembled WGS sequence"/>
</dbReference>
<keyword evidence="2" id="KW-0547">Nucleotide-binding</keyword>
<dbReference type="InterPro" id="IPR027417">
    <property type="entry name" value="P-loop_NTPase"/>
</dbReference>
<dbReference type="SUPFAM" id="SSF52540">
    <property type="entry name" value="P-loop containing nucleoside triphosphate hydrolases"/>
    <property type="match status" value="1"/>
</dbReference>
<gene>
    <name evidence="5" type="ORF">ACFPM8_03935</name>
</gene>
<evidence type="ECO:0000259" key="4">
    <source>
        <dbReference type="SMART" id="SM00382"/>
    </source>
</evidence>
<dbReference type="RefSeq" id="WP_378995729.1">
    <property type="nucleotide sequence ID" value="NZ_JBHSMT010000008.1"/>
</dbReference>
<dbReference type="Gene3D" id="3.30.230.10">
    <property type="match status" value="1"/>
</dbReference>
<dbReference type="InterPro" id="IPR025158">
    <property type="entry name" value="Mg_chelat-rel_C"/>
</dbReference>
<dbReference type="SUPFAM" id="SSF54211">
    <property type="entry name" value="Ribosomal protein S5 domain 2-like"/>
    <property type="match status" value="1"/>
</dbReference>
<dbReference type="InterPro" id="IPR020568">
    <property type="entry name" value="Ribosomal_Su5_D2-typ_SF"/>
</dbReference>
<dbReference type="InterPro" id="IPR001208">
    <property type="entry name" value="MCM_dom"/>
</dbReference>
<comment type="caution">
    <text evidence="5">The sequence shown here is derived from an EMBL/GenBank/DDBJ whole genome shotgun (WGS) entry which is preliminary data.</text>
</comment>
<evidence type="ECO:0000313" key="5">
    <source>
        <dbReference type="EMBL" id="MFC5473099.1"/>
    </source>
</evidence>
<comment type="similarity">
    <text evidence="1">Belongs to the Mg-chelatase subunits D/I family. ComM subfamily.</text>
</comment>
<keyword evidence="3" id="KW-0067">ATP-binding</keyword>
<evidence type="ECO:0000313" key="6">
    <source>
        <dbReference type="Proteomes" id="UP001596045"/>
    </source>
</evidence>
<dbReference type="PANTHER" id="PTHR32039:SF7">
    <property type="entry name" value="COMPETENCE PROTEIN COMM"/>
    <property type="match status" value="1"/>
</dbReference>
<dbReference type="NCBIfam" id="TIGR00368">
    <property type="entry name" value="YifB family Mg chelatase-like AAA ATPase"/>
    <property type="match status" value="1"/>
</dbReference>
<dbReference type="Pfam" id="PF13335">
    <property type="entry name" value="Mg_chelatase_C"/>
    <property type="match status" value="1"/>
</dbReference>
<dbReference type="Pfam" id="PF13541">
    <property type="entry name" value="ChlI"/>
    <property type="match status" value="1"/>
</dbReference>
<dbReference type="PANTHER" id="PTHR32039">
    <property type="entry name" value="MAGNESIUM-CHELATASE SUBUNIT CHLI"/>
    <property type="match status" value="1"/>
</dbReference>
<feature type="domain" description="AAA+ ATPase" evidence="4">
    <location>
        <begin position="222"/>
        <end position="403"/>
    </location>
</feature>
<dbReference type="InterPro" id="IPR014721">
    <property type="entry name" value="Ribsml_uS5_D2-typ_fold_subgr"/>
</dbReference>
<dbReference type="Gene3D" id="3.40.50.300">
    <property type="entry name" value="P-loop containing nucleotide triphosphate hydrolases"/>
    <property type="match status" value="1"/>
</dbReference>
<evidence type="ECO:0000256" key="2">
    <source>
        <dbReference type="ARBA" id="ARBA00022741"/>
    </source>
</evidence>
<dbReference type="EMBL" id="JBHSMT010000008">
    <property type="protein sequence ID" value="MFC5473099.1"/>
    <property type="molecule type" value="Genomic_DNA"/>
</dbReference>
<sequence length="511" mass="55001">MTLAVLKSRALAGMQAPEVTVEVHLANGLPSFTIVGLPETEVKESKDRVRAALQNACFEFPSRRITVNLAPADLPKESGRFDLPIALGILAASGQMPAAELDQYEFAGELSLSGELRPIRGALAMTFAMTSADRRDAAPNRRQRAFILPRANADEAALVADASIFPADSLLHVCAHFSSKQTEARLTRHVARPQARAPRYLDFSDVKGQLQAKRALEVAAAGGHSALLVGPPGTGKSMLAARFPGILPPMTDQEALESAAVQSLTSGFSSNNWKVRPYRSPHHTASGVALVGGGGTPRPGEISLAHRGVLFLDELPEFDRRVLEVLREPLESGRITISRAARQADFPAQFQLIAAMNPCPCGYLGHAANQCRCTPDNIARYQNKISGPLLDRIDMQIQVGALPHEQLLQQADGEPSAAIAARVERAHAAQLTRQGKGNYGLSTTEIDNYCQPDSAGEQLLRSAMTHLNWSARGYHRALKVARTIADLAGAATIAGPHVAEAIQYRRALRDR</sequence>
<dbReference type="InterPro" id="IPR045006">
    <property type="entry name" value="CHLI-like"/>
</dbReference>
<proteinExistence type="inferred from homology"/>
<dbReference type="InterPro" id="IPR000523">
    <property type="entry name" value="Mg_chelatse_chII-like_cat_dom"/>
</dbReference>
<dbReference type="Pfam" id="PF01078">
    <property type="entry name" value="Mg_chelatase"/>
    <property type="match status" value="1"/>
</dbReference>
<dbReference type="NCBIfam" id="NF007365">
    <property type="entry name" value="PRK09862.1"/>
    <property type="match status" value="1"/>
</dbReference>
<dbReference type="SMART" id="SM00382">
    <property type="entry name" value="AAA"/>
    <property type="match status" value="1"/>
</dbReference>